<protein>
    <submittedName>
        <fullName evidence="1">Uncharacterized protein</fullName>
    </submittedName>
</protein>
<keyword evidence="2" id="KW-1185">Reference proteome</keyword>
<dbReference type="EMBL" id="VSSR01000013">
    <property type="protein sequence ID" value="TYL86346.1"/>
    <property type="molecule type" value="Genomic_DNA"/>
</dbReference>
<accession>A0A5S4WWJ6</accession>
<name>A0A5S4WWJ6_9BRAD</name>
<comment type="caution">
    <text evidence="1">The sequence shown here is derived from an EMBL/GenBank/DDBJ whole genome shotgun (WGS) entry which is preliminary data.</text>
</comment>
<proteinExistence type="predicted"/>
<organism evidence="1 2">
    <name type="scientific">Bradyrhizobium cytisi</name>
    <dbReference type="NCBI Taxonomy" id="515489"/>
    <lineage>
        <taxon>Bacteria</taxon>
        <taxon>Pseudomonadati</taxon>
        <taxon>Pseudomonadota</taxon>
        <taxon>Alphaproteobacteria</taxon>
        <taxon>Hyphomicrobiales</taxon>
        <taxon>Nitrobacteraceae</taxon>
        <taxon>Bradyrhizobium</taxon>
    </lineage>
</organism>
<evidence type="ECO:0000313" key="1">
    <source>
        <dbReference type="EMBL" id="TYL86346.1"/>
    </source>
</evidence>
<gene>
    <name evidence="1" type="ORF">FXB38_07665</name>
</gene>
<dbReference type="OrthoDB" id="8242291at2"/>
<reference evidence="1 2" key="1">
    <citation type="submission" date="2019-08" db="EMBL/GenBank/DDBJ databases">
        <title>Bradyrhizobium hipponensis sp. nov., a rhizobium isolated from a Lupinus angustifolius root nodule in Tunisia.</title>
        <authorList>
            <person name="Off K."/>
            <person name="Rejili M."/>
            <person name="Mars M."/>
            <person name="Brachmann A."/>
            <person name="Marin M."/>
        </authorList>
    </citation>
    <scope>NUCLEOTIDE SEQUENCE [LARGE SCALE GENOMIC DNA]</scope>
    <source>
        <strain evidence="1 2">CTAW11</strain>
    </source>
</reference>
<dbReference type="Proteomes" id="UP000324853">
    <property type="component" value="Unassembled WGS sequence"/>
</dbReference>
<sequence length="113" mass="12423">MYVMNPNLFRQYFLHFAGKLADAPGAAHLTKLAATAKAIPVPVLASLTAKMARLNPRAVNWTLATLAEEIADGCADYGDATGFARALDRDLEWPELMELARAEVERRERGSLH</sequence>
<dbReference type="RefSeq" id="WP_148750294.1">
    <property type="nucleotide sequence ID" value="NZ_VSSR01000013.1"/>
</dbReference>
<dbReference type="AlphaFoldDB" id="A0A5S4WWJ6"/>
<evidence type="ECO:0000313" key="2">
    <source>
        <dbReference type="Proteomes" id="UP000324853"/>
    </source>
</evidence>